<dbReference type="Pfam" id="PF00581">
    <property type="entry name" value="Rhodanese"/>
    <property type="match status" value="1"/>
</dbReference>
<comment type="caution">
    <text evidence="2">The sequence shown here is derived from an EMBL/GenBank/DDBJ whole genome shotgun (WGS) entry which is preliminary data.</text>
</comment>
<dbReference type="InterPro" id="IPR001763">
    <property type="entry name" value="Rhodanese-like_dom"/>
</dbReference>
<evidence type="ECO:0000259" key="1">
    <source>
        <dbReference type="PROSITE" id="PS50206"/>
    </source>
</evidence>
<dbReference type="InterPro" id="IPR050229">
    <property type="entry name" value="GlpE_sulfurtransferase"/>
</dbReference>
<proteinExistence type="predicted"/>
<dbReference type="CDD" id="cd00158">
    <property type="entry name" value="RHOD"/>
    <property type="match status" value="1"/>
</dbReference>
<evidence type="ECO:0000313" key="3">
    <source>
        <dbReference type="Proteomes" id="UP001170310"/>
    </source>
</evidence>
<dbReference type="Proteomes" id="UP001170310">
    <property type="component" value="Unassembled WGS sequence"/>
</dbReference>
<organism evidence="2 3">
    <name type="scientific">Staphylococcus pasteuri_A</name>
    <dbReference type="NCBI Taxonomy" id="3062664"/>
    <lineage>
        <taxon>Bacteria</taxon>
        <taxon>Bacillati</taxon>
        <taxon>Bacillota</taxon>
        <taxon>Bacilli</taxon>
        <taxon>Bacillales</taxon>
        <taxon>Staphylococcaceae</taxon>
        <taxon>Staphylococcus</taxon>
    </lineage>
</organism>
<dbReference type="PANTHER" id="PTHR43031:SF1">
    <property type="entry name" value="PYRIDINE NUCLEOTIDE-DISULPHIDE OXIDOREDUCTASE"/>
    <property type="match status" value="1"/>
</dbReference>
<protein>
    <submittedName>
        <fullName evidence="2">Rhodanese-like domain-containing protein</fullName>
    </submittedName>
</protein>
<dbReference type="SUPFAM" id="SSF52821">
    <property type="entry name" value="Rhodanese/Cell cycle control phosphatase"/>
    <property type="match status" value="1"/>
</dbReference>
<dbReference type="Gene3D" id="3.40.250.10">
    <property type="entry name" value="Rhodanese-like domain"/>
    <property type="match status" value="1"/>
</dbReference>
<name>A0AAW7YWV6_9STAP</name>
<evidence type="ECO:0000313" key="2">
    <source>
        <dbReference type="EMBL" id="MDO6575235.1"/>
    </source>
</evidence>
<keyword evidence="3" id="KW-1185">Reference proteome</keyword>
<gene>
    <name evidence="2" type="ORF">Q4528_14055</name>
</gene>
<feature type="non-terminal residue" evidence="2">
    <location>
        <position position="69"/>
    </location>
</feature>
<reference evidence="2" key="1">
    <citation type="submission" date="2023-07" db="EMBL/GenBank/DDBJ databases">
        <title>Genome content predicts the carbon catabolic preferences of heterotrophic bacteria.</title>
        <authorList>
            <person name="Gralka M."/>
        </authorList>
    </citation>
    <scope>NUCLEOTIDE SEQUENCE</scope>
    <source>
        <strain evidence="2">E2R20</strain>
    </source>
</reference>
<dbReference type="InterPro" id="IPR036873">
    <property type="entry name" value="Rhodanese-like_dom_sf"/>
</dbReference>
<feature type="domain" description="Rhodanese" evidence="1">
    <location>
        <begin position="6"/>
        <end position="69"/>
    </location>
</feature>
<dbReference type="PANTHER" id="PTHR43031">
    <property type="entry name" value="FAD-DEPENDENT OXIDOREDUCTASE"/>
    <property type="match status" value="1"/>
</dbReference>
<dbReference type="PROSITE" id="PS50206">
    <property type="entry name" value="RHODANESE_3"/>
    <property type="match status" value="1"/>
</dbReference>
<accession>A0AAW7YWV6</accession>
<sequence>MNDVYDKEDVYVVDIRKENEWNAGHIPGANHHMLGYLEEQANDIPEDKTIVVHCQSGTRSAIGTSLLQS</sequence>
<dbReference type="AlphaFoldDB" id="A0AAW7YWV6"/>
<dbReference type="EMBL" id="JAUOQO010000381">
    <property type="protein sequence ID" value="MDO6575235.1"/>
    <property type="molecule type" value="Genomic_DNA"/>
</dbReference>